<accession>A0ABT8FCB4</accession>
<gene>
    <name evidence="2" type="ORF">QWY28_03835</name>
</gene>
<reference evidence="2" key="1">
    <citation type="submission" date="2023-06" db="EMBL/GenBank/DDBJ databases">
        <title>Draft genome sequence of Nocardioides sp. SOB77.</title>
        <authorList>
            <person name="Zhang G."/>
        </authorList>
    </citation>
    <scope>NUCLEOTIDE SEQUENCE</scope>
    <source>
        <strain evidence="2">SOB77</strain>
    </source>
</reference>
<keyword evidence="1" id="KW-0732">Signal</keyword>
<evidence type="ECO:0000313" key="2">
    <source>
        <dbReference type="EMBL" id="MDN4172065.1"/>
    </source>
</evidence>
<dbReference type="Proteomes" id="UP001168620">
    <property type="component" value="Unassembled WGS sequence"/>
</dbReference>
<dbReference type="RefSeq" id="WP_300950975.1">
    <property type="nucleotide sequence ID" value="NZ_JAUHJQ010000001.1"/>
</dbReference>
<protein>
    <submittedName>
        <fullName evidence="2">Uncharacterized protein</fullName>
    </submittedName>
</protein>
<keyword evidence="3" id="KW-1185">Reference proteome</keyword>
<dbReference type="EMBL" id="JAUHJQ010000001">
    <property type="protein sequence ID" value="MDN4172065.1"/>
    <property type="molecule type" value="Genomic_DNA"/>
</dbReference>
<evidence type="ECO:0000313" key="3">
    <source>
        <dbReference type="Proteomes" id="UP001168620"/>
    </source>
</evidence>
<sequence length="44" mass="4498">MNFARKVGITFAAAAVSFGLLAVSAPAAQADTTWGYRIAPTAGR</sequence>
<name>A0ABT8FCB4_9ACTN</name>
<organism evidence="2 3">
    <name type="scientific">Nocardioides oceani</name>
    <dbReference type="NCBI Taxonomy" id="3058369"/>
    <lineage>
        <taxon>Bacteria</taxon>
        <taxon>Bacillati</taxon>
        <taxon>Actinomycetota</taxon>
        <taxon>Actinomycetes</taxon>
        <taxon>Propionibacteriales</taxon>
        <taxon>Nocardioidaceae</taxon>
        <taxon>Nocardioides</taxon>
    </lineage>
</organism>
<feature type="signal peptide" evidence="1">
    <location>
        <begin position="1"/>
        <end position="30"/>
    </location>
</feature>
<proteinExistence type="predicted"/>
<comment type="caution">
    <text evidence="2">The sequence shown here is derived from an EMBL/GenBank/DDBJ whole genome shotgun (WGS) entry which is preliminary data.</text>
</comment>
<evidence type="ECO:0000256" key="1">
    <source>
        <dbReference type="SAM" id="SignalP"/>
    </source>
</evidence>
<feature type="chain" id="PRO_5045527081" evidence="1">
    <location>
        <begin position="31"/>
        <end position="44"/>
    </location>
</feature>